<feature type="region of interest" description="Disordered" evidence="1">
    <location>
        <begin position="88"/>
        <end position="109"/>
    </location>
</feature>
<sequence length="109" mass="12913">MDVWVYHPQLLENCGERPFLVWWWSRSKKPEFYLMYLLKEKNLGPLVWLLIPNLQFSHGSLAYLYEHLLPVHRYTHLACSLAPLLQPPTQKSSQIPKEKLTSFQDNTGF</sequence>
<evidence type="ECO:0000313" key="3">
    <source>
        <dbReference type="Proteomes" id="UP001469553"/>
    </source>
</evidence>
<reference evidence="2 3" key="1">
    <citation type="submission" date="2021-06" db="EMBL/GenBank/DDBJ databases">
        <authorList>
            <person name="Palmer J.M."/>
        </authorList>
    </citation>
    <scope>NUCLEOTIDE SEQUENCE [LARGE SCALE GENOMIC DNA]</scope>
    <source>
        <strain evidence="2 3">AS_MEX2019</strain>
        <tissue evidence="2">Muscle</tissue>
    </source>
</reference>
<proteinExistence type="predicted"/>
<evidence type="ECO:0000313" key="2">
    <source>
        <dbReference type="EMBL" id="MEQ2300082.1"/>
    </source>
</evidence>
<comment type="caution">
    <text evidence="2">The sequence shown here is derived from an EMBL/GenBank/DDBJ whole genome shotgun (WGS) entry which is preliminary data.</text>
</comment>
<name>A0ABV0Z2F6_9TELE</name>
<protein>
    <submittedName>
        <fullName evidence="2">Uncharacterized protein</fullName>
    </submittedName>
</protein>
<evidence type="ECO:0000256" key="1">
    <source>
        <dbReference type="SAM" id="MobiDB-lite"/>
    </source>
</evidence>
<accession>A0ABV0Z2F6</accession>
<keyword evidence="3" id="KW-1185">Reference proteome</keyword>
<dbReference type="EMBL" id="JAHRIP010048910">
    <property type="protein sequence ID" value="MEQ2300082.1"/>
    <property type="molecule type" value="Genomic_DNA"/>
</dbReference>
<organism evidence="2 3">
    <name type="scientific">Ameca splendens</name>
    <dbReference type="NCBI Taxonomy" id="208324"/>
    <lineage>
        <taxon>Eukaryota</taxon>
        <taxon>Metazoa</taxon>
        <taxon>Chordata</taxon>
        <taxon>Craniata</taxon>
        <taxon>Vertebrata</taxon>
        <taxon>Euteleostomi</taxon>
        <taxon>Actinopterygii</taxon>
        <taxon>Neopterygii</taxon>
        <taxon>Teleostei</taxon>
        <taxon>Neoteleostei</taxon>
        <taxon>Acanthomorphata</taxon>
        <taxon>Ovalentaria</taxon>
        <taxon>Atherinomorphae</taxon>
        <taxon>Cyprinodontiformes</taxon>
        <taxon>Goodeidae</taxon>
        <taxon>Ameca</taxon>
    </lineage>
</organism>
<dbReference type="Proteomes" id="UP001469553">
    <property type="component" value="Unassembled WGS sequence"/>
</dbReference>
<gene>
    <name evidence="2" type="ORF">AMECASPLE_021694</name>
</gene>